<accession>A0AC60NYD7</accession>
<evidence type="ECO:0000313" key="2">
    <source>
        <dbReference type="Proteomes" id="UP000805193"/>
    </source>
</evidence>
<protein>
    <submittedName>
        <fullName evidence="1">Uncharacterized protein</fullName>
    </submittedName>
</protein>
<proteinExistence type="predicted"/>
<keyword evidence="2" id="KW-1185">Reference proteome</keyword>
<evidence type="ECO:0000313" key="1">
    <source>
        <dbReference type="EMBL" id="KAG0412164.1"/>
    </source>
</evidence>
<organism evidence="1 2">
    <name type="scientific">Ixodes persulcatus</name>
    <name type="common">Taiga tick</name>
    <dbReference type="NCBI Taxonomy" id="34615"/>
    <lineage>
        <taxon>Eukaryota</taxon>
        <taxon>Metazoa</taxon>
        <taxon>Ecdysozoa</taxon>
        <taxon>Arthropoda</taxon>
        <taxon>Chelicerata</taxon>
        <taxon>Arachnida</taxon>
        <taxon>Acari</taxon>
        <taxon>Parasitiformes</taxon>
        <taxon>Ixodida</taxon>
        <taxon>Ixodoidea</taxon>
        <taxon>Ixodidae</taxon>
        <taxon>Ixodinae</taxon>
        <taxon>Ixodes</taxon>
    </lineage>
</organism>
<gene>
    <name evidence="1" type="ORF">HPB47_010703</name>
</gene>
<reference evidence="1 2" key="1">
    <citation type="journal article" date="2020" name="Cell">
        <title>Large-Scale Comparative Analyses of Tick Genomes Elucidate Their Genetic Diversity and Vector Capacities.</title>
        <authorList>
            <consortium name="Tick Genome and Microbiome Consortium (TIGMIC)"/>
            <person name="Jia N."/>
            <person name="Wang J."/>
            <person name="Shi W."/>
            <person name="Du L."/>
            <person name="Sun Y."/>
            <person name="Zhan W."/>
            <person name="Jiang J.F."/>
            <person name="Wang Q."/>
            <person name="Zhang B."/>
            <person name="Ji P."/>
            <person name="Bell-Sakyi L."/>
            <person name="Cui X.M."/>
            <person name="Yuan T.T."/>
            <person name="Jiang B.G."/>
            <person name="Yang W.F."/>
            <person name="Lam T.T."/>
            <person name="Chang Q.C."/>
            <person name="Ding S.J."/>
            <person name="Wang X.J."/>
            <person name="Zhu J.G."/>
            <person name="Ruan X.D."/>
            <person name="Zhao L."/>
            <person name="Wei J.T."/>
            <person name="Ye R.Z."/>
            <person name="Que T.C."/>
            <person name="Du C.H."/>
            <person name="Zhou Y.H."/>
            <person name="Cheng J.X."/>
            <person name="Dai P.F."/>
            <person name="Guo W.B."/>
            <person name="Han X.H."/>
            <person name="Huang E.J."/>
            <person name="Li L.F."/>
            <person name="Wei W."/>
            <person name="Gao Y.C."/>
            <person name="Liu J.Z."/>
            <person name="Shao H.Z."/>
            <person name="Wang X."/>
            <person name="Wang C.C."/>
            <person name="Yang T.C."/>
            <person name="Huo Q.B."/>
            <person name="Li W."/>
            <person name="Chen H.Y."/>
            <person name="Chen S.E."/>
            <person name="Zhou L.G."/>
            <person name="Ni X.B."/>
            <person name="Tian J.H."/>
            <person name="Sheng Y."/>
            <person name="Liu T."/>
            <person name="Pan Y.S."/>
            <person name="Xia L.Y."/>
            <person name="Li J."/>
            <person name="Zhao F."/>
            <person name="Cao W.C."/>
        </authorList>
    </citation>
    <scope>NUCLEOTIDE SEQUENCE [LARGE SCALE GENOMIC DNA]</scope>
    <source>
        <strain evidence="1">Iper-2018</strain>
    </source>
</reference>
<sequence length="607" mass="67002">MPWQSQHSVESQGQWDTDPETGIPVLTIESPCDSESPRDSEPLEEPEAEPLDVPKSKPVEESESEIAPVFVIVQRPEPQIAPVVGEVKDDALLLEVEQEALQSDRIMQEYSETTFQIYPEVSIVLLLALLCIAWILFVLLSSFVRHTQPTPSSIKPTNNISCSEDAGESTNEFDYSTRATTTSTSTTEEPLKEIYLCTSDFCANEGNYIKPLITQSSAQPCDDFYDHVCSVWQKAAAEATKASGQLPGASVSTDTRLQGDMEARLLSYVADPKHADVAPARRLYESCLDRPSTQLAPQQASEQFRKWRIGSWPRTDGGSPTDVWVFAAELMRDLGVEAFLGVALGLDPRTLDKAIVELGPPKPLFFASDISQQQVLSIFSNAARESATQLWPGSVAPANKAAEDVGVVLGALAALRLNDKGDSPDDYELMAFNSMGTGLRKFLQTIFTNLNNFDPTTQILTRHGRVVPKELEETVSNLPARAVLNYLGLRALVPLAPFLPDIVPLQLLHAIDVLGRPELANASVMCLRAAGQALPACLAAALRSTMVTEEPKRQCYEIRLFYNLVPLMPVFCLQLWECLLPVSCLWLWITRQQRGDLTRFGPRTRLN</sequence>
<name>A0AC60NYD7_IXOPE</name>
<dbReference type="Proteomes" id="UP000805193">
    <property type="component" value="Unassembled WGS sequence"/>
</dbReference>
<dbReference type="EMBL" id="JABSTQ010011369">
    <property type="protein sequence ID" value="KAG0412164.1"/>
    <property type="molecule type" value="Genomic_DNA"/>
</dbReference>
<comment type="caution">
    <text evidence="1">The sequence shown here is derived from an EMBL/GenBank/DDBJ whole genome shotgun (WGS) entry which is preliminary data.</text>
</comment>